<name>A0ABR7LJ58_9ACTN</name>
<keyword evidence="4" id="KW-1185">Reference proteome</keyword>
<dbReference type="EMBL" id="JABVEC010000002">
    <property type="protein sequence ID" value="MBC6464856.1"/>
    <property type="molecule type" value="Genomic_DNA"/>
</dbReference>
<dbReference type="Proteomes" id="UP000805614">
    <property type="component" value="Unassembled WGS sequence"/>
</dbReference>
<evidence type="ECO:0000313" key="3">
    <source>
        <dbReference type="EMBL" id="MBC6464856.1"/>
    </source>
</evidence>
<dbReference type="InterPro" id="IPR037075">
    <property type="entry name" value="HCHO-activating_enzyme_sf"/>
</dbReference>
<evidence type="ECO:0000256" key="1">
    <source>
        <dbReference type="ARBA" id="ARBA00023239"/>
    </source>
</evidence>
<proteinExistence type="predicted"/>
<evidence type="ECO:0000259" key="2">
    <source>
        <dbReference type="Pfam" id="PF08714"/>
    </source>
</evidence>
<keyword evidence="1" id="KW-0456">Lyase</keyword>
<dbReference type="InterPro" id="IPR014826">
    <property type="entry name" value="HCHO-activating_enzyme"/>
</dbReference>
<feature type="domain" description="Formaldehyde-activating enzyme" evidence="2">
    <location>
        <begin position="3"/>
        <end position="160"/>
    </location>
</feature>
<dbReference type="InterPro" id="IPR020568">
    <property type="entry name" value="Ribosomal_Su5_D2-typ_SF"/>
</dbReference>
<accession>A0ABR7LJ58</accession>
<dbReference type="SUPFAM" id="SSF54211">
    <property type="entry name" value="Ribosomal protein S5 domain 2-like"/>
    <property type="match status" value="1"/>
</dbReference>
<sequence>MQIGESFVGEGAEAAHVNTVLGSRTGPAGTAWATALATPRAGHVPFVAVLRPGLPAKPMTLFVNKAAVETTTHADLTWGAAQAGVAVGVMDAVAEGVVPADAVDELVLIAAVWVNPEAADAELVYANNRSATASALRAGAAGLPSAGEALGARHAPVNPFYTPPGDV</sequence>
<protein>
    <submittedName>
        <fullName evidence="3">Formaldehyde-activating enzyme</fullName>
    </submittedName>
</protein>
<comment type="caution">
    <text evidence="3">The sequence shown here is derived from an EMBL/GenBank/DDBJ whole genome shotgun (WGS) entry which is preliminary data.</text>
</comment>
<dbReference type="NCBIfam" id="TIGR03126">
    <property type="entry name" value="one_C_fae"/>
    <property type="match status" value="1"/>
</dbReference>
<evidence type="ECO:0000313" key="4">
    <source>
        <dbReference type="Proteomes" id="UP000805614"/>
    </source>
</evidence>
<dbReference type="Pfam" id="PF08714">
    <property type="entry name" value="Fae"/>
    <property type="match status" value="1"/>
</dbReference>
<organism evidence="3 4">
    <name type="scientific">Actinomadura alba</name>
    <dbReference type="NCBI Taxonomy" id="406431"/>
    <lineage>
        <taxon>Bacteria</taxon>
        <taxon>Bacillati</taxon>
        <taxon>Actinomycetota</taxon>
        <taxon>Actinomycetes</taxon>
        <taxon>Streptosporangiales</taxon>
        <taxon>Thermomonosporaceae</taxon>
        <taxon>Actinomadura</taxon>
    </lineage>
</organism>
<reference evidence="3 4" key="1">
    <citation type="submission" date="2020-06" db="EMBL/GenBank/DDBJ databases">
        <title>Actinomadura xiongansis sp. nov., isolated from soil of Baiyangdian.</title>
        <authorList>
            <person name="Zhang X."/>
        </authorList>
    </citation>
    <scope>NUCLEOTIDE SEQUENCE [LARGE SCALE GENOMIC DNA]</scope>
    <source>
        <strain evidence="3 4">HBUM206468</strain>
    </source>
</reference>
<gene>
    <name evidence="3" type="primary">fae</name>
    <name evidence="3" type="ORF">HKK74_04995</name>
</gene>
<dbReference type="Gene3D" id="3.30.230.60">
    <property type="entry name" value="Formaldehyde-activating enzyme"/>
    <property type="match status" value="1"/>
</dbReference>